<comment type="caution">
    <text evidence="1">The sequence shown here is derived from an EMBL/GenBank/DDBJ whole genome shotgun (WGS) entry which is preliminary data.</text>
</comment>
<sequence length="211" mass="23758">MQVRPWEVSRPSCYLVGLDCHTLGISGQMDEIEAKMLEFDSSTAVQLLICHCPALEMPDIITEFHGLHGIKIYNSTIIDWGDSAALTNSNHPDIMSLYLARVNMENGLLPSAFYSTDFPQNLNDIELCITNLRTVPDDLDTKWHRKALIQIEYSQLDMIPSVLLRLEPKYLAVTGNPISEISPQVFEIPGLRTLGLGQTNIQELPWNVTDF</sequence>
<reference evidence="1" key="1">
    <citation type="submission" date="2023-04" db="EMBL/GenBank/DDBJ databases">
        <title>Phytophthora lilii NBRC 32176.</title>
        <authorList>
            <person name="Ichikawa N."/>
            <person name="Sato H."/>
            <person name="Tonouchi N."/>
        </authorList>
    </citation>
    <scope>NUCLEOTIDE SEQUENCE</scope>
    <source>
        <strain evidence="1">NBRC 32176</strain>
    </source>
</reference>
<dbReference type="OrthoDB" id="123202at2759"/>
<evidence type="ECO:0000313" key="1">
    <source>
        <dbReference type="EMBL" id="GMF23826.1"/>
    </source>
</evidence>
<dbReference type="Gene3D" id="3.80.10.10">
    <property type="entry name" value="Ribonuclease Inhibitor"/>
    <property type="match status" value="1"/>
</dbReference>
<proteinExistence type="predicted"/>
<protein>
    <submittedName>
        <fullName evidence="1">Unnamed protein product</fullName>
    </submittedName>
</protein>
<keyword evidence="2" id="KW-1185">Reference proteome</keyword>
<dbReference type="SUPFAM" id="SSF52058">
    <property type="entry name" value="L domain-like"/>
    <property type="match status" value="1"/>
</dbReference>
<evidence type="ECO:0000313" key="2">
    <source>
        <dbReference type="Proteomes" id="UP001165083"/>
    </source>
</evidence>
<dbReference type="AlphaFoldDB" id="A0A9W6U1V3"/>
<dbReference type="Proteomes" id="UP001165083">
    <property type="component" value="Unassembled WGS sequence"/>
</dbReference>
<accession>A0A9W6U1V3</accession>
<organism evidence="1 2">
    <name type="scientific">Phytophthora lilii</name>
    <dbReference type="NCBI Taxonomy" id="2077276"/>
    <lineage>
        <taxon>Eukaryota</taxon>
        <taxon>Sar</taxon>
        <taxon>Stramenopiles</taxon>
        <taxon>Oomycota</taxon>
        <taxon>Peronosporomycetes</taxon>
        <taxon>Peronosporales</taxon>
        <taxon>Peronosporaceae</taxon>
        <taxon>Phytophthora</taxon>
    </lineage>
</organism>
<gene>
    <name evidence="1" type="ORF">Plil01_000967700</name>
</gene>
<dbReference type="InterPro" id="IPR032675">
    <property type="entry name" value="LRR_dom_sf"/>
</dbReference>
<name>A0A9W6U1V3_9STRA</name>
<dbReference type="EMBL" id="BSXW01000490">
    <property type="protein sequence ID" value="GMF23826.1"/>
    <property type="molecule type" value="Genomic_DNA"/>
</dbReference>